<evidence type="ECO:0000259" key="5">
    <source>
        <dbReference type="PROSITE" id="PS50118"/>
    </source>
</evidence>
<feature type="coiled-coil region" evidence="3">
    <location>
        <begin position="348"/>
        <end position="375"/>
    </location>
</feature>
<evidence type="ECO:0000256" key="4">
    <source>
        <dbReference type="SAM" id="MobiDB-lite"/>
    </source>
</evidence>
<evidence type="ECO:0000256" key="2">
    <source>
        <dbReference type="PROSITE-ProRule" id="PRU00267"/>
    </source>
</evidence>
<feature type="non-terminal residue" evidence="7">
    <location>
        <position position="1"/>
    </location>
</feature>
<dbReference type="GO" id="GO:0003677">
    <property type="term" value="F:DNA binding"/>
    <property type="evidence" value="ECO:0007669"/>
    <property type="project" value="UniProtKB-UniRule"/>
</dbReference>
<dbReference type="Gene3D" id="1.10.30.10">
    <property type="entry name" value="High mobility group box domain"/>
    <property type="match status" value="2"/>
</dbReference>
<dbReference type="GO" id="GO:0005634">
    <property type="term" value="C:nucleus"/>
    <property type="evidence" value="ECO:0007669"/>
    <property type="project" value="UniProtKB-UniRule"/>
</dbReference>
<protein>
    <recommendedName>
        <fullName evidence="5">HMG box domain-containing protein</fullName>
    </recommendedName>
</protein>
<feature type="compositionally biased region" description="Basic and acidic residues" evidence="4">
    <location>
        <begin position="144"/>
        <end position="155"/>
    </location>
</feature>
<proteinExistence type="predicted"/>
<dbReference type="InterPro" id="IPR036910">
    <property type="entry name" value="HMG_box_dom_sf"/>
</dbReference>
<accession>A0A4E9DUW8</accession>
<gene>
    <name evidence="7" type="ORF">FUG_LOCUS257677</name>
    <name evidence="6" type="ORF">MDCFG202_LOCUS579546</name>
</gene>
<dbReference type="PANTHER" id="PTHR48112:SF22">
    <property type="entry name" value="MITOCHONDRIAL TRANSCRIPTION FACTOR A, ISOFORM B"/>
    <property type="match status" value="1"/>
</dbReference>
<evidence type="ECO:0000313" key="6">
    <source>
        <dbReference type="EMBL" id="CAG2009333.1"/>
    </source>
</evidence>
<dbReference type="InterPro" id="IPR050342">
    <property type="entry name" value="HMGB"/>
</dbReference>
<dbReference type="PROSITE" id="PS50118">
    <property type="entry name" value="HMG_BOX_2"/>
    <property type="match status" value="1"/>
</dbReference>
<evidence type="ECO:0000256" key="1">
    <source>
        <dbReference type="ARBA" id="ARBA00023125"/>
    </source>
</evidence>
<dbReference type="SUPFAM" id="SSF47095">
    <property type="entry name" value="HMG-box"/>
    <property type="match status" value="2"/>
</dbReference>
<dbReference type="SMART" id="SM00398">
    <property type="entry name" value="HMG"/>
    <property type="match status" value="2"/>
</dbReference>
<feature type="region of interest" description="Disordered" evidence="4">
    <location>
        <begin position="107"/>
        <end position="178"/>
    </location>
</feature>
<evidence type="ECO:0000256" key="3">
    <source>
        <dbReference type="SAM" id="Coils"/>
    </source>
</evidence>
<dbReference type="PANTHER" id="PTHR48112">
    <property type="entry name" value="HIGH MOBILITY GROUP PROTEIN DSP1"/>
    <property type="match status" value="1"/>
</dbReference>
<name>A0A4E9DUW8_GIBZA</name>
<dbReference type="Pfam" id="PF00505">
    <property type="entry name" value="HMG_box"/>
    <property type="match status" value="1"/>
</dbReference>
<dbReference type="Proteomes" id="UP000746612">
    <property type="component" value="Unassembled WGS sequence"/>
</dbReference>
<organism evidence="7">
    <name type="scientific">Gibberella zeae</name>
    <name type="common">Wheat head blight fungus</name>
    <name type="synonym">Fusarium graminearum</name>
    <dbReference type="NCBI Taxonomy" id="5518"/>
    <lineage>
        <taxon>Eukaryota</taxon>
        <taxon>Fungi</taxon>
        <taxon>Dikarya</taxon>
        <taxon>Ascomycota</taxon>
        <taxon>Pezizomycotina</taxon>
        <taxon>Sordariomycetes</taxon>
        <taxon>Hypocreomycetidae</taxon>
        <taxon>Hypocreales</taxon>
        <taxon>Nectriaceae</taxon>
        <taxon>Fusarium</taxon>
    </lineage>
</organism>
<dbReference type="CDD" id="cd00084">
    <property type="entry name" value="HMG-box_SF"/>
    <property type="match status" value="1"/>
</dbReference>
<keyword evidence="1 2" id="KW-0238">DNA-binding</keyword>
<dbReference type="InterPro" id="IPR009071">
    <property type="entry name" value="HMG_box_dom"/>
</dbReference>
<keyword evidence="3" id="KW-0175">Coiled coil</keyword>
<dbReference type="EMBL" id="CAJPIJ010000191">
    <property type="protein sequence ID" value="CAG2009333.1"/>
    <property type="molecule type" value="Genomic_DNA"/>
</dbReference>
<feature type="domain" description="HMG box" evidence="5">
    <location>
        <begin position="302"/>
        <end position="366"/>
    </location>
</feature>
<feature type="DNA-binding region" description="HMG box" evidence="2">
    <location>
        <begin position="302"/>
        <end position="366"/>
    </location>
</feature>
<keyword evidence="2" id="KW-0539">Nucleus</keyword>
<dbReference type="AlphaFoldDB" id="A0A4E9DUW8"/>
<reference evidence="6" key="2">
    <citation type="submission" date="2021-03" db="EMBL/GenBank/DDBJ databases">
        <authorList>
            <person name="Alouane T."/>
            <person name="Langin T."/>
            <person name="Bonhomme L."/>
        </authorList>
    </citation>
    <scope>NUCLEOTIDE SEQUENCE</scope>
    <source>
        <strain evidence="6">MDC_Fg202</strain>
    </source>
</reference>
<feature type="compositionally biased region" description="Basic and acidic residues" evidence="4">
    <location>
        <begin position="166"/>
        <end position="178"/>
    </location>
</feature>
<evidence type="ECO:0000313" key="7">
    <source>
        <dbReference type="EMBL" id="VIO57561.1"/>
    </source>
</evidence>
<sequence>CAKHYRPDLEGGSTPITKLDQFFTVHKTQPRLQSSADCICSHICCAKLNLLQIKTSSTLTMLTSVGRAAARRVQTSRISAPTSVSAQLIGRQNAVAAALPIRSFTASTWSSSPTASDKKPAKKTTTTTTKKAAGTTTTTKSKAKATETKSKDKATKAKAKAKPKSKAVEEKPKKLKKEVDPEKLKKLEIKEVKKWTLKDKLPTLPASSWILFISENRGSSTGAGGITQQTAAIAEKFRQLSQSELDDLTARASANREKNLENYKAWVETHEPARILIANKSRRRLAFLTGKPKKPINDERLPARPRGSYAVFISENHSRFANSGNVEVFKLLAEEWKQVSAADKARYEEKAAEESVKYKAEMDKIEARAEAIQAAGLPN</sequence>
<feature type="compositionally biased region" description="Basic residues" evidence="4">
    <location>
        <begin position="156"/>
        <end position="165"/>
    </location>
</feature>
<feature type="compositionally biased region" description="Low complexity" evidence="4">
    <location>
        <begin position="123"/>
        <end position="140"/>
    </location>
</feature>
<reference evidence="7" key="1">
    <citation type="submission" date="2019-04" db="EMBL/GenBank/DDBJ databases">
        <authorList>
            <person name="Melise S."/>
            <person name="Noan J."/>
            <person name="Okalmin O."/>
        </authorList>
    </citation>
    <scope>NUCLEOTIDE SEQUENCE</scope>
    <source>
        <strain evidence="7">FN9</strain>
    </source>
</reference>
<dbReference type="EMBL" id="CAAKMV010000130">
    <property type="protein sequence ID" value="VIO57561.1"/>
    <property type="molecule type" value="Genomic_DNA"/>
</dbReference>